<evidence type="ECO:0000313" key="1">
    <source>
        <dbReference type="EMBL" id="EEG47569.1"/>
    </source>
</evidence>
<reference evidence="1 2" key="2">
    <citation type="submission" date="2009-02" db="EMBL/GenBank/DDBJ databases">
        <title>Draft genome sequence of Blautia hydrogenotrophica DSM 10507 (Ruminococcus hydrogenotrophicus DSM 10507).</title>
        <authorList>
            <person name="Sudarsanam P."/>
            <person name="Ley R."/>
            <person name="Guruge J."/>
            <person name="Turnbaugh P.J."/>
            <person name="Mahowald M."/>
            <person name="Liep D."/>
            <person name="Gordon J."/>
        </authorList>
    </citation>
    <scope>NUCLEOTIDE SEQUENCE [LARGE SCALE GENOMIC DNA]</scope>
    <source>
        <strain evidence="2">DSM 10507 / JCM 14656 / S5a33</strain>
    </source>
</reference>
<organism evidence="1 2">
    <name type="scientific">Blautia hydrogenotrophica (strain DSM 10507 / JCM 14656 / S5a33)</name>
    <name type="common">Ruminococcus hydrogenotrophicus</name>
    <dbReference type="NCBI Taxonomy" id="476272"/>
    <lineage>
        <taxon>Bacteria</taxon>
        <taxon>Bacillati</taxon>
        <taxon>Bacillota</taxon>
        <taxon>Clostridia</taxon>
        <taxon>Lachnospirales</taxon>
        <taxon>Lachnospiraceae</taxon>
        <taxon>Blautia</taxon>
    </lineage>
</organism>
<dbReference type="eggNOG" id="ENOG5032VPB">
    <property type="taxonomic scope" value="Bacteria"/>
</dbReference>
<dbReference type="PATRIC" id="fig|476272.21.peg.240"/>
<evidence type="ECO:0000313" key="2">
    <source>
        <dbReference type="Proteomes" id="UP000003100"/>
    </source>
</evidence>
<sequence length="115" mass="12905">MFMIKQPEWRARNVNKYFYESEARKIAGLNEIFGEVGLTADEERILIGLAGWDEYTIENVLSAIRKAMAVEAKRLEASGRTQWQLLMDGTAVKSAFALLSTKVIKLCAVSGTDYP</sequence>
<keyword evidence="2" id="KW-1185">Reference proteome</keyword>
<reference evidence="1 2" key="1">
    <citation type="submission" date="2009-01" db="EMBL/GenBank/DDBJ databases">
        <authorList>
            <person name="Fulton L."/>
            <person name="Clifton S."/>
            <person name="Fulton B."/>
            <person name="Xu J."/>
            <person name="Minx P."/>
            <person name="Pepin K.H."/>
            <person name="Johnson M."/>
            <person name="Bhonagiri V."/>
            <person name="Nash W.E."/>
            <person name="Mardis E.R."/>
            <person name="Wilson R.K."/>
        </authorList>
    </citation>
    <scope>NUCLEOTIDE SEQUENCE [LARGE SCALE GENOMIC DNA]</scope>
    <source>
        <strain evidence="2">DSM 10507 / JCM 14656 / S5a33</strain>
    </source>
</reference>
<dbReference type="EMBL" id="ACBZ01000188">
    <property type="protein sequence ID" value="EEG47569.1"/>
    <property type="molecule type" value="Genomic_DNA"/>
</dbReference>
<name>C0CRP7_BLAHS</name>
<dbReference type="AlphaFoldDB" id="C0CRP7"/>
<gene>
    <name evidence="1" type="ORF">RUMHYD_03561</name>
</gene>
<comment type="caution">
    <text evidence="1">The sequence shown here is derived from an EMBL/GenBank/DDBJ whole genome shotgun (WGS) entry which is preliminary data.</text>
</comment>
<dbReference type="Proteomes" id="UP000003100">
    <property type="component" value="Unassembled WGS sequence"/>
</dbReference>
<proteinExistence type="predicted"/>
<protein>
    <submittedName>
        <fullName evidence="1">Uncharacterized protein</fullName>
    </submittedName>
</protein>
<dbReference type="HOGENOM" id="CLU_2104264_0_0_9"/>
<accession>C0CRP7</accession>